<dbReference type="SUPFAM" id="SSF51905">
    <property type="entry name" value="FAD/NAD(P)-binding domain"/>
    <property type="match status" value="1"/>
</dbReference>
<dbReference type="Gene3D" id="3.50.50.60">
    <property type="entry name" value="FAD/NAD(P)-binding domain"/>
    <property type="match status" value="1"/>
</dbReference>
<feature type="compositionally biased region" description="Basic and acidic residues" evidence="5">
    <location>
        <begin position="712"/>
        <end position="724"/>
    </location>
</feature>
<evidence type="ECO:0000259" key="6">
    <source>
        <dbReference type="PROSITE" id="PS51471"/>
    </source>
</evidence>
<comment type="caution">
    <text evidence="7">The sequence shown here is derived from an EMBL/GenBank/DDBJ whole genome shotgun (WGS) entry which is preliminary data.</text>
</comment>
<dbReference type="OrthoDB" id="4145062at2759"/>
<feature type="region of interest" description="Disordered" evidence="5">
    <location>
        <begin position="858"/>
        <end position="886"/>
    </location>
</feature>
<feature type="compositionally biased region" description="Polar residues" evidence="5">
    <location>
        <begin position="1"/>
        <end position="14"/>
    </location>
</feature>
<dbReference type="STRING" id="1664694.A0A0N1HVU9"/>
<organism evidence="7 8">
    <name type="scientific">Cyphellophora attinorum</name>
    <dbReference type="NCBI Taxonomy" id="1664694"/>
    <lineage>
        <taxon>Eukaryota</taxon>
        <taxon>Fungi</taxon>
        <taxon>Dikarya</taxon>
        <taxon>Ascomycota</taxon>
        <taxon>Pezizomycotina</taxon>
        <taxon>Eurotiomycetes</taxon>
        <taxon>Chaetothyriomycetidae</taxon>
        <taxon>Chaetothyriales</taxon>
        <taxon>Cyphellophoraceae</taxon>
        <taxon>Cyphellophora</taxon>
    </lineage>
</organism>
<feature type="compositionally biased region" description="Polar residues" evidence="5">
    <location>
        <begin position="862"/>
        <end position="871"/>
    </location>
</feature>
<dbReference type="Pfam" id="PF13532">
    <property type="entry name" value="2OG-FeII_Oxy_2"/>
    <property type="match status" value="1"/>
</dbReference>
<dbReference type="InterPro" id="IPR027450">
    <property type="entry name" value="AlkB-like"/>
</dbReference>
<dbReference type="InterPro" id="IPR003953">
    <property type="entry name" value="FAD-dep_OxRdtase_2_FAD-bd"/>
</dbReference>
<evidence type="ECO:0000313" key="7">
    <source>
        <dbReference type="EMBL" id="KPI44072.1"/>
    </source>
</evidence>
<keyword evidence="3" id="KW-0274">FAD</keyword>
<feature type="region of interest" description="Disordered" evidence="5">
    <location>
        <begin position="712"/>
        <end position="802"/>
    </location>
</feature>
<evidence type="ECO:0000256" key="2">
    <source>
        <dbReference type="ARBA" id="ARBA00022630"/>
    </source>
</evidence>
<accession>A0A0N1HVU9</accession>
<keyword evidence="8" id="KW-1185">Reference proteome</keyword>
<dbReference type="EMBL" id="LFJN01000004">
    <property type="protein sequence ID" value="KPI44072.1"/>
    <property type="molecule type" value="Genomic_DNA"/>
</dbReference>
<dbReference type="InterPro" id="IPR027477">
    <property type="entry name" value="Succ_DH/fumarate_Rdtase_cat_sf"/>
</dbReference>
<dbReference type="PANTHER" id="PTHR43400:SF7">
    <property type="entry name" value="FAD-DEPENDENT OXIDOREDUCTASE 2 FAD BINDING DOMAIN-CONTAINING PROTEIN"/>
    <property type="match status" value="1"/>
</dbReference>
<gene>
    <name evidence="7" type="ORF">AB675_6597</name>
</gene>
<dbReference type="InterPro" id="IPR005123">
    <property type="entry name" value="Oxoglu/Fe-dep_dioxygenase_dom"/>
</dbReference>
<dbReference type="InterPro" id="IPR036188">
    <property type="entry name" value="FAD/NAD-bd_sf"/>
</dbReference>
<dbReference type="Proteomes" id="UP000038010">
    <property type="component" value="Unassembled WGS sequence"/>
</dbReference>
<feature type="domain" description="Fe2OG dioxygenase" evidence="6">
    <location>
        <begin position="601"/>
        <end position="706"/>
    </location>
</feature>
<evidence type="ECO:0000256" key="4">
    <source>
        <dbReference type="ARBA" id="ARBA00023002"/>
    </source>
</evidence>
<evidence type="ECO:0000256" key="1">
    <source>
        <dbReference type="ARBA" id="ARBA00001974"/>
    </source>
</evidence>
<dbReference type="GeneID" id="28738778"/>
<protein>
    <submittedName>
        <fullName evidence="7">3-oxosteroid 1-dehydrogenase</fullName>
    </submittedName>
</protein>
<evidence type="ECO:0000256" key="3">
    <source>
        <dbReference type="ARBA" id="ARBA00022827"/>
    </source>
</evidence>
<dbReference type="Gene3D" id="2.60.120.590">
    <property type="entry name" value="Alpha-ketoglutarate-dependent dioxygenase AlkB-like"/>
    <property type="match status" value="1"/>
</dbReference>
<feature type="region of interest" description="Disordered" evidence="5">
    <location>
        <begin position="1"/>
        <end position="45"/>
    </location>
</feature>
<dbReference type="SUPFAM" id="SSF56425">
    <property type="entry name" value="Succinate dehydrogenase/fumarate reductase flavoprotein, catalytic domain"/>
    <property type="match status" value="1"/>
</dbReference>
<dbReference type="SUPFAM" id="SSF51197">
    <property type="entry name" value="Clavaminate synthase-like"/>
    <property type="match status" value="1"/>
</dbReference>
<dbReference type="RefSeq" id="XP_018004035.1">
    <property type="nucleotide sequence ID" value="XM_018146898.1"/>
</dbReference>
<feature type="region of interest" description="Disordered" evidence="5">
    <location>
        <begin position="930"/>
        <end position="952"/>
    </location>
</feature>
<feature type="compositionally biased region" description="Low complexity" evidence="5">
    <location>
        <begin position="36"/>
        <end position="45"/>
    </location>
</feature>
<dbReference type="InterPro" id="IPR050315">
    <property type="entry name" value="FAD-oxidoreductase_2"/>
</dbReference>
<dbReference type="Pfam" id="PF00890">
    <property type="entry name" value="FAD_binding_2"/>
    <property type="match status" value="1"/>
</dbReference>
<dbReference type="Gene3D" id="3.90.700.10">
    <property type="entry name" value="Succinate dehydrogenase/fumarate reductase flavoprotein, catalytic domain"/>
    <property type="match status" value="1"/>
</dbReference>
<dbReference type="PROSITE" id="PS51471">
    <property type="entry name" value="FE2OG_OXY"/>
    <property type="match status" value="1"/>
</dbReference>
<keyword evidence="4" id="KW-0560">Oxidoreductase</keyword>
<comment type="cofactor">
    <cofactor evidence="1">
        <name>FAD</name>
        <dbReference type="ChEBI" id="CHEBI:57692"/>
    </cofactor>
</comment>
<evidence type="ECO:0000256" key="5">
    <source>
        <dbReference type="SAM" id="MobiDB-lite"/>
    </source>
</evidence>
<proteinExistence type="predicted"/>
<feature type="compositionally biased region" description="Polar residues" evidence="5">
    <location>
        <begin position="939"/>
        <end position="952"/>
    </location>
</feature>
<sequence>MASRPSTPDTQFSAFFTDLPVGHGAGPSNAATRTSQQPHQQQQTPHLDHAQFYDMFQRTMAHAQAILQCRKSPFVRGSNGAPPPVWTPHKAWLSEGLDYVGRHIGRARSGKRRGETLSSEVIGGGLAIDGGQREGEVVVSMVLGPGGVNDEDFVEDDGEEMDVRMRRTWIDGEIVVCEVATGPKSKAMRRRLLEAWSQTWRKDTSVVVIVGKGWGEAEQIVLWPSQQANWAVLDHFRVSEFWMEMRPKIGGGGQLEAVGMVKLQRAELHKEAWWLVGREGAPTVLSMDQRRFWVDQFDPGKRIRCKSCNEPSPKIYRNCWICLSRQCPNFWREGIQVGADGRLLPVKIPEKLRFNADFLMARTIFDKNLKPSWDLAPNLTGALTAWKTAKTVLGTTRMNVLWRGMICQNCRAIVPTTQWCRWDCVDEQCRKRAGEPFYFDFDMGKIPLQAIVPRSFVSWKGHPLIEPRWAPELGGSVRRVHRPSYMVDTWSEADWMLKIVSPTAEFNTARKGPDELFHDLLRDANQLADKQSLGLTRANLHPKLDDHFHTVYGVEYGLSAGHRRTAAERAKIFRSNMSVVEAETLMGKVLKEEMAGYMPDETNSVQVHAYLEGMHLDWHADGYDDLGNTITTLSLGGDAELLIRASEPSENPTVNHDEDARRLATNRIPLIHGSIVVMYGSFDQRFEHKVENHGPLRFAVTLRHVDEAARTRQAVTREDTERRFNGQWFISSDEESSDEEPPIRPQQPARPLRAAKPVAKPSAKERALPEPDSASPSPPRKRQGAADNTAPAFKEPGWTQHQKDQIFSWRNKGYSYEQIAVKADTGFGLHGKVKKENLRMVVNREKKRRAERARLLGDDSRASSIAPSDSASGLVDIGDQPGQPNAWSKDEIDRLLAYRAQDPPLTYKQIREKENNKRTEKAYREQIATLNKKKRNDESATPSGPSQNQQTSTMASIISNLTSNLTAATPTVYDLVVVGSGFAGSMTTINFLEECKKLGKRGRVALIEAGKDGERCGASRWTMAYLRLDKDNNFDDKWKDEMALVSEGLADQDYCKKMEEEVPITVQYLLDHGVKFNHHDEKDVLLEFNTNQHFVFPQGGGHAIINALFDHIRSFDNVDVMWETQGEKLLMTEDGEVCGVKVRKSDGKLKSVHGRKVMLACGGFEGNREMLGRYVGPRTEHLELIAPGLKYNTGRGLQMALEVGAATAGSMSGMHCELVDIRATKPDAVIWGHNYGIVVNEHCKRFYDEGKRHLFATFEMIALETWRDQNQKSYFVTDSVIMDRFRPGWVFDTTDKEPEQSDTIEGLAEKLKLNPQELKKTVDDFNAAVNDKEFDLLKLDGKATSGLSPNKTNWANPINKPPYFGYPMKAQLTFTYGGIKCDLDSKVLATNGAPIPNLYAAGELSGLFYNEYPPATSVLRSLTFGRIAGRDAAQAL</sequence>
<dbReference type="InterPro" id="IPR037151">
    <property type="entry name" value="AlkB-like_sf"/>
</dbReference>
<reference evidence="7 8" key="1">
    <citation type="submission" date="2015-06" db="EMBL/GenBank/DDBJ databases">
        <title>Draft genome of the ant-associated black yeast Phialophora attae CBS 131958.</title>
        <authorList>
            <person name="Moreno L.F."/>
            <person name="Stielow B.J."/>
            <person name="de Hoog S."/>
            <person name="Vicente V.A."/>
            <person name="Weiss V.A."/>
            <person name="de Vries M."/>
            <person name="Cruz L.M."/>
            <person name="Souza E.M."/>
        </authorList>
    </citation>
    <scope>NUCLEOTIDE SEQUENCE [LARGE SCALE GENOMIC DNA]</scope>
    <source>
        <strain evidence="7 8">CBS 131958</strain>
    </source>
</reference>
<dbReference type="VEuPathDB" id="FungiDB:AB675_6597"/>
<keyword evidence="2" id="KW-0285">Flavoprotein</keyword>
<dbReference type="GO" id="GO:0016491">
    <property type="term" value="F:oxidoreductase activity"/>
    <property type="evidence" value="ECO:0007669"/>
    <property type="project" value="UniProtKB-KW"/>
</dbReference>
<dbReference type="PANTHER" id="PTHR43400">
    <property type="entry name" value="FUMARATE REDUCTASE"/>
    <property type="match status" value="1"/>
</dbReference>
<evidence type="ECO:0000313" key="8">
    <source>
        <dbReference type="Proteomes" id="UP000038010"/>
    </source>
</evidence>
<name>A0A0N1HVU9_9EURO</name>